<proteinExistence type="predicted"/>
<dbReference type="Gene3D" id="2.60.120.10">
    <property type="entry name" value="Jelly Rolls"/>
    <property type="match status" value="1"/>
</dbReference>
<dbReference type="Pfam" id="PF07883">
    <property type="entry name" value="Cupin_2"/>
    <property type="match status" value="1"/>
</dbReference>
<dbReference type="CDD" id="cd02234">
    <property type="entry name" value="cupin_BLR7677-like"/>
    <property type="match status" value="1"/>
</dbReference>
<feature type="signal peptide" evidence="1">
    <location>
        <begin position="1"/>
        <end position="20"/>
    </location>
</feature>
<keyword evidence="1" id="KW-0732">Signal</keyword>
<gene>
    <name evidence="3" type="ORF">EZM97_23160</name>
</gene>
<dbReference type="InterPro" id="IPR011051">
    <property type="entry name" value="RmlC_Cupin_sf"/>
</dbReference>
<dbReference type="EMBL" id="SJTG01000003">
    <property type="protein sequence ID" value="TCI09138.1"/>
    <property type="molecule type" value="Genomic_DNA"/>
</dbReference>
<protein>
    <submittedName>
        <fullName evidence="3">Cupin domain-containing protein</fullName>
    </submittedName>
</protein>
<dbReference type="RefSeq" id="WP_131411246.1">
    <property type="nucleotide sequence ID" value="NZ_SJTG01000003.1"/>
</dbReference>
<accession>A0A4R0YKY7</accession>
<evidence type="ECO:0000259" key="2">
    <source>
        <dbReference type="Pfam" id="PF07883"/>
    </source>
</evidence>
<comment type="caution">
    <text evidence="3">The sequence shown here is derived from an EMBL/GenBank/DDBJ whole genome shotgun (WGS) entry which is preliminary data.</text>
</comment>
<evidence type="ECO:0000313" key="4">
    <source>
        <dbReference type="Proteomes" id="UP000291822"/>
    </source>
</evidence>
<dbReference type="InterPro" id="IPR014710">
    <property type="entry name" value="RmlC-like_jellyroll"/>
</dbReference>
<dbReference type="InterPro" id="IPR013096">
    <property type="entry name" value="Cupin_2"/>
</dbReference>
<evidence type="ECO:0000256" key="1">
    <source>
        <dbReference type="SAM" id="SignalP"/>
    </source>
</evidence>
<organism evidence="3 4">
    <name type="scientific">Dyella soli</name>
    <dbReference type="NCBI Taxonomy" id="522319"/>
    <lineage>
        <taxon>Bacteria</taxon>
        <taxon>Pseudomonadati</taxon>
        <taxon>Pseudomonadota</taxon>
        <taxon>Gammaproteobacteria</taxon>
        <taxon>Lysobacterales</taxon>
        <taxon>Rhodanobacteraceae</taxon>
        <taxon>Dyella</taxon>
    </lineage>
</organism>
<sequence>MRTFKTIGLLCLLAGGTAVAQTTAPASTGAAPPQAQVTELMTKALKDYPGKEALMITVVYPPGSVDPVHRHNAHAFVYVLEGSIVMSLNGGKEVTLTPGQTFYEGPDDVHTVGRNASLTKPAKFVVLLLKNQNEPVLRVVP</sequence>
<name>A0A4R0YKY7_9GAMM</name>
<reference evidence="3 4" key="1">
    <citation type="submission" date="2019-02" db="EMBL/GenBank/DDBJ databases">
        <title>Dyella amyloliquefaciens sp. nov., isolated from forest soil.</title>
        <authorList>
            <person name="Gao Z.-H."/>
            <person name="Qiu L.-H."/>
        </authorList>
    </citation>
    <scope>NUCLEOTIDE SEQUENCE [LARGE SCALE GENOMIC DNA]</scope>
    <source>
        <strain evidence="3 4">KACC 12747</strain>
    </source>
</reference>
<dbReference type="Proteomes" id="UP000291822">
    <property type="component" value="Unassembled WGS sequence"/>
</dbReference>
<dbReference type="AlphaFoldDB" id="A0A4R0YKY7"/>
<feature type="chain" id="PRO_5020425084" evidence="1">
    <location>
        <begin position="21"/>
        <end position="141"/>
    </location>
</feature>
<dbReference type="PANTHER" id="PTHR38599:SF1">
    <property type="entry name" value="CUPIN DOMAIN PROTEIN (AFU_ORTHOLOGUE AFUA_3G13620)"/>
    <property type="match status" value="1"/>
</dbReference>
<keyword evidence="4" id="KW-1185">Reference proteome</keyword>
<feature type="domain" description="Cupin type-2" evidence="2">
    <location>
        <begin position="58"/>
        <end position="126"/>
    </location>
</feature>
<dbReference type="PANTHER" id="PTHR38599">
    <property type="entry name" value="CUPIN DOMAIN PROTEIN (AFU_ORTHOLOGUE AFUA_3G13620)"/>
    <property type="match status" value="1"/>
</dbReference>
<evidence type="ECO:0000313" key="3">
    <source>
        <dbReference type="EMBL" id="TCI09138.1"/>
    </source>
</evidence>
<dbReference type="SUPFAM" id="SSF51182">
    <property type="entry name" value="RmlC-like cupins"/>
    <property type="match status" value="1"/>
</dbReference>